<reference evidence="2" key="2">
    <citation type="journal article" date="2023" name="Plants (Basel)">
        <title>Annotation of the Turnera subulata (Passifloraceae) Draft Genome Reveals the S-Locus Evolved after the Divergence of Turneroideae from Passifloroideae in a Stepwise Manner.</title>
        <authorList>
            <person name="Henning P.M."/>
            <person name="Roalson E.H."/>
            <person name="Mir W."/>
            <person name="McCubbin A.G."/>
            <person name="Shore J.S."/>
        </authorList>
    </citation>
    <scope>NUCLEOTIDE SEQUENCE</scope>
    <source>
        <strain evidence="2">F60SS</strain>
    </source>
</reference>
<protein>
    <submittedName>
        <fullName evidence="2">Uncharacterized protein</fullName>
    </submittedName>
</protein>
<dbReference type="AlphaFoldDB" id="A0A9Q0GCG0"/>
<evidence type="ECO:0000313" key="2">
    <source>
        <dbReference type="EMBL" id="KAJ4847669.1"/>
    </source>
</evidence>
<gene>
    <name evidence="2" type="ORF">Tsubulata_038073</name>
</gene>
<dbReference type="PANTHER" id="PTHR33834">
    <property type="entry name" value="SIGNALING PEPTIDE TAXIMIN 2"/>
    <property type="match status" value="1"/>
</dbReference>
<keyword evidence="1" id="KW-0472">Membrane</keyword>
<keyword evidence="1" id="KW-0812">Transmembrane</keyword>
<comment type="caution">
    <text evidence="2">The sequence shown here is derived from an EMBL/GenBank/DDBJ whole genome shotgun (WGS) entry which is preliminary data.</text>
</comment>
<name>A0A9Q0GCG0_9ROSI</name>
<keyword evidence="3" id="KW-1185">Reference proteome</keyword>
<evidence type="ECO:0000256" key="1">
    <source>
        <dbReference type="SAM" id="Phobius"/>
    </source>
</evidence>
<reference evidence="2" key="1">
    <citation type="submission" date="2022-02" db="EMBL/GenBank/DDBJ databases">
        <authorList>
            <person name="Henning P.M."/>
            <person name="McCubbin A.G."/>
            <person name="Shore J.S."/>
        </authorList>
    </citation>
    <scope>NUCLEOTIDE SEQUENCE</scope>
    <source>
        <strain evidence="2">F60SS</strain>
        <tissue evidence="2">Leaves</tissue>
    </source>
</reference>
<dbReference type="PANTHER" id="PTHR33834:SF2">
    <property type="entry name" value="SIGNALING PEPTIDE TAXIMIN 1"/>
    <property type="match status" value="1"/>
</dbReference>
<proteinExistence type="predicted"/>
<sequence>MCDDCRPLGFLLGLPFAFLSLVISIVGIAVWIVGSIVVVVLVPLLFLRDNYSGAGTGVDQSTYSHHAVVYFSNTLLIHGINSKLHRDSHVIFICLH</sequence>
<dbReference type="EMBL" id="JAKUCV010001108">
    <property type="protein sequence ID" value="KAJ4847669.1"/>
    <property type="molecule type" value="Genomic_DNA"/>
</dbReference>
<feature type="transmembrane region" description="Helical" evidence="1">
    <location>
        <begin position="16"/>
        <end position="47"/>
    </location>
</feature>
<accession>A0A9Q0GCG0</accession>
<organism evidence="2 3">
    <name type="scientific">Turnera subulata</name>
    <dbReference type="NCBI Taxonomy" id="218843"/>
    <lineage>
        <taxon>Eukaryota</taxon>
        <taxon>Viridiplantae</taxon>
        <taxon>Streptophyta</taxon>
        <taxon>Embryophyta</taxon>
        <taxon>Tracheophyta</taxon>
        <taxon>Spermatophyta</taxon>
        <taxon>Magnoliopsida</taxon>
        <taxon>eudicotyledons</taxon>
        <taxon>Gunneridae</taxon>
        <taxon>Pentapetalae</taxon>
        <taxon>rosids</taxon>
        <taxon>fabids</taxon>
        <taxon>Malpighiales</taxon>
        <taxon>Passifloraceae</taxon>
        <taxon>Turnera</taxon>
    </lineage>
</organism>
<evidence type="ECO:0000313" key="3">
    <source>
        <dbReference type="Proteomes" id="UP001141552"/>
    </source>
</evidence>
<dbReference type="InterPro" id="IPR055283">
    <property type="entry name" value="TAXIMIN_1/2"/>
</dbReference>
<dbReference type="Proteomes" id="UP001141552">
    <property type="component" value="Unassembled WGS sequence"/>
</dbReference>
<keyword evidence="1" id="KW-1133">Transmembrane helix</keyword>